<dbReference type="PROSITE" id="PS51257">
    <property type="entry name" value="PROKAR_LIPOPROTEIN"/>
    <property type="match status" value="1"/>
</dbReference>
<dbReference type="Proteomes" id="UP000316184">
    <property type="component" value="Unassembled WGS sequence"/>
</dbReference>
<sequence length="440" mass="47447">MRVGVRGVCAAAVFTLLASGFPAAAGAAGSCFDPDAPTTVEQGRLGDDVAVEILRRSGFDRLAGEFEQELCGVDTLEDAKRFVRSGGGRLWEAAVDRAQGREPAVGDLPAEDDRPLYWARLHMTRSLARWQPGFELGPAERAELVASFERESRGHSSVEVQPGVKRVLVSGFDPFQLDEDIRRSNPSGAVALALDGTVLDTPSGPARVEAVMFPVLWEPFEQGIVERAFLPHVRPGPEQVDLFATVSQGRPERFDVERWNGRWHQGADNDREVREGGVITVPPDLPTIDPQPEFVPTTQPYAEIVAADTGRFPVFDNTEVTEIPSGETEPVTRPDGPTPGSQARQGGGGSYLSNEVAYRTTLLRDAVGAEIPGGHVHTPILEFGPGNTTEITDPVFEASRRDINAQFRNILAVAVDAGVTGDPFQRSVTPRSGPLSPPSM</sequence>
<evidence type="ECO:0000313" key="3">
    <source>
        <dbReference type="EMBL" id="TWF93325.1"/>
    </source>
</evidence>
<reference evidence="3 4" key="1">
    <citation type="submission" date="2019-06" db="EMBL/GenBank/DDBJ databases">
        <title>Sequencing the genomes of 1000 actinobacteria strains.</title>
        <authorList>
            <person name="Klenk H.-P."/>
        </authorList>
    </citation>
    <scope>NUCLEOTIDE SEQUENCE [LARGE SCALE GENOMIC DNA]</scope>
    <source>
        <strain evidence="3 4">DSM 46699</strain>
    </source>
</reference>
<dbReference type="InterPro" id="IPR036440">
    <property type="entry name" value="Peptidase_C15-like_sf"/>
</dbReference>
<evidence type="ECO:0000256" key="2">
    <source>
        <dbReference type="SAM" id="SignalP"/>
    </source>
</evidence>
<dbReference type="EMBL" id="VIWX01000005">
    <property type="protein sequence ID" value="TWF93325.1"/>
    <property type="molecule type" value="Genomic_DNA"/>
</dbReference>
<feature type="chain" id="PRO_5022020648" evidence="2">
    <location>
        <begin position="28"/>
        <end position="440"/>
    </location>
</feature>
<accession>A0A561U1T5</accession>
<dbReference type="Gene3D" id="3.40.630.20">
    <property type="entry name" value="Peptidase C15, pyroglutamyl peptidase I-like"/>
    <property type="match status" value="1"/>
</dbReference>
<dbReference type="SUPFAM" id="SSF53182">
    <property type="entry name" value="Pyrrolidone carboxyl peptidase (pyroglutamate aminopeptidase)"/>
    <property type="match status" value="1"/>
</dbReference>
<evidence type="ECO:0000256" key="1">
    <source>
        <dbReference type="SAM" id="MobiDB-lite"/>
    </source>
</evidence>
<dbReference type="RefSeq" id="WP_145743019.1">
    <property type="nucleotide sequence ID" value="NZ_VIWX01000005.1"/>
</dbReference>
<keyword evidence="4" id="KW-1185">Reference proteome</keyword>
<dbReference type="AlphaFoldDB" id="A0A561U1T5"/>
<organism evidence="3 4">
    <name type="scientific">Saccharopolyspora dendranthemae</name>
    <dbReference type="NCBI Taxonomy" id="1181886"/>
    <lineage>
        <taxon>Bacteria</taxon>
        <taxon>Bacillati</taxon>
        <taxon>Actinomycetota</taxon>
        <taxon>Actinomycetes</taxon>
        <taxon>Pseudonocardiales</taxon>
        <taxon>Pseudonocardiaceae</taxon>
        <taxon>Saccharopolyspora</taxon>
    </lineage>
</organism>
<proteinExistence type="predicted"/>
<dbReference type="OrthoDB" id="4555199at2"/>
<keyword evidence="2" id="KW-0732">Signal</keyword>
<protein>
    <submittedName>
        <fullName evidence="3">Pyrrolidone-carboxylate peptidase</fullName>
    </submittedName>
</protein>
<name>A0A561U1T5_9PSEU</name>
<feature type="signal peptide" evidence="2">
    <location>
        <begin position="1"/>
        <end position="27"/>
    </location>
</feature>
<comment type="caution">
    <text evidence="3">The sequence shown here is derived from an EMBL/GenBank/DDBJ whole genome shotgun (WGS) entry which is preliminary data.</text>
</comment>
<feature type="region of interest" description="Disordered" evidence="1">
    <location>
        <begin position="319"/>
        <end position="352"/>
    </location>
</feature>
<gene>
    <name evidence="3" type="ORF">FHU35_15168</name>
</gene>
<evidence type="ECO:0000313" key="4">
    <source>
        <dbReference type="Proteomes" id="UP000316184"/>
    </source>
</evidence>